<dbReference type="InterPro" id="IPR012338">
    <property type="entry name" value="Beta-lactam/transpept-like"/>
</dbReference>
<dbReference type="InterPro" id="IPR001460">
    <property type="entry name" value="PCN-bd_Tpept"/>
</dbReference>
<evidence type="ECO:0000256" key="11">
    <source>
        <dbReference type="ARBA" id="ARBA00022984"/>
    </source>
</evidence>
<evidence type="ECO:0000256" key="17">
    <source>
        <dbReference type="SAM" id="Phobius"/>
    </source>
</evidence>
<dbReference type="PANTHER" id="PTHR32282:SF11">
    <property type="entry name" value="PENICILLIN-BINDING PROTEIN 1B"/>
    <property type="match status" value="1"/>
</dbReference>
<comment type="subcellular location">
    <subcellularLocation>
        <location evidence="1">Cell membrane</location>
    </subcellularLocation>
</comment>
<comment type="similarity">
    <text evidence="2">In the C-terminal section; belongs to the transpeptidase family.</text>
</comment>
<dbReference type="GO" id="GO:0005886">
    <property type="term" value="C:plasma membrane"/>
    <property type="evidence" value="ECO:0007669"/>
    <property type="project" value="UniProtKB-SubCell"/>
</dbReference>
<feature type="domain" description="Penicillin-binding protein transpeptidase" evidence="18">
    <location>
        <begin position="348"/>
        <end position="640"/>
    </location>
</feature>
<evidence type="ECO:0000313" key="20">
    <source>
        <dbReference type="EMBL" id="OGD10216.1"/>
    </source>
</evidence>
<dbReference type="GO" id="GO:0030288">
    <property type="term" value="C:outer membrane-bounded periplasmic space"/>
    <property type="evidence" value="ECO:0007669"/>
    <property type="project" value="TreeGrafter"/>
</dbReference>
<dbReference type="Proteomes" id="UP000176424">
    <property type="component" value="Unassembled WGS sequence"/>
</dbReference>
<dbReference type="Gene3D" id="1.10.3810.10">
    <property type="entry name" value="Biosynthetic peptidoglycan transglycosylase-like"/>
    <property type="match status" value="1"/>
</dbReference>
<evidence type="ECO:0000256" key="5">
    <source>
        <dbReference type="ARBA" id="ARBA00022645"/>
    </source>
</evidence>
<dbReference type="InterPro" id="IPR023346">
    <property type="entry name" value="Lysozyme-like_dom_sf"/>
</dbReference>
<keyword evidence="9" id="KW-0378">Hydrolase</keyword>
<evidence type="ECO:0000256" key="12">
    <source>
        <dbReference type="ARBA" id="ARBA00023136"/>
    </source>
</evidence>
<keyword evidence="13" id="KW-0511">Multifunctional enzyme</keyword>
<keyword evidence="11" id="KW-0573">Peptidoglycan synthesis</keyword>
<organism evidence="20 21">
    <name type="scientific">Candidatus Amesbacteria bacterium RIFOXYB1_FULL_44_23</name>
    <dbReference type="NCBI Taxonomy" id="1797263"/>
    <lineage>
        <taxon>Bacteria</taxon>
        <taxon>Candidatus Amesiibacteriota</taxon>
    </lineage>
</organism>
<evidence type="ECO:0000256" key="13">
    <source>
        <dbReference type="ARBA" id="ARBA00023268"/>
    </source>
</evidence>
<keyword evidence="14" id="KW-0961">Cell wall biogenesis/degradation</keyword>
<reference evidence="20 21" key="1">
    <citation type="journal article" date="2016" name="Nat. Commun.">
        <title>Thousands of microbial genomes shed light on interconnected biogeochemical processes in an aquifer system.</title>
        <authorList>
            <person name="Anantharaman K."/>
            <person name="Brown C.T."/>
            <person name="Hug L.A."/>
            <person name="Sharon I."/>
            <person name="Castelle C.J."/>
            <person name="Probst A.J."/>
            <person name="Thomas B.C."/>
            <person name="Singh A."/>
            <person name="Wilkins M.J."/>
            <person name="Karaoz U."/>
            <person name="Brodie E.L."/>
            <person name="Williams K.H."/>
            <person name="Hubbard S.S."/>
            <person name="Banfield J.F."/>
        </authorList>
    </citation>
    <scope>NUCLEOTIDE SEQUENCE [LARGE SCALE GENOMIC DNA]</scope>
</reference>
<keyword evidence="10" id="KW-0133">Cell shape</keyword>
<keyword evidence="4" id="KW-1003">Cell membrane</keyword>
<evidence type="ECO:0000256" key="9">
    <source>
        <dbReference type="ARBA" id="ARBA00022801"/>
    </source>
</evidence>
<keyword evidence="7" id="KW-0328">Glycosyltransferase</keyword>
<evidence type="ECO:0000256" key="14">
    <source>
        <dbReference type="ARBA" id="ARBA00023316"/>
    </source>
</evidence>
<dbReference type="PANTHER" id="PTHR32282">
    <property type="entry name" value="BINDING PROTEIN TRANSPEPTIDASE, PUTATIVE-RELATED"/>
    <property type="match status" value="1"/>
</dbReference>
<evidence type="ECO:0000256" key="7">
    <source>
        <dbReference type="ARBA" id="ARBA00022676"/>
    </source>
</evidence>
<dbReference type="GO" id="GO:0071555">
    <property type="term" value="P:cell wall organization"/>
    <property type="evidence" value="ECO:0007669"/>
    <property type="project" value="UniProtKB-KW"/>
</dbReference>
<dbReference type="InterPro" id="IPR001264">
    <property type="entry name" value="Glyco_trans_51"/>
</dbReference>
<comment type="similarity">
    <text evidence="3">In the N-terminal section; belongs to the glycosyltransferase 51 family.</text>
</comment>
<evidence type="ECO:0000256" key="8">
    <source>
        <dbReference type="ARBA" id="ARBA00022679"/>
    </source>
</evidence>
<sequence>MRKRPVRKSKNRLQLAKVIHYIRQKIAAFPHRLKPLIHKTSFKWAIAVTTLVFILINVYIFWGLPNPGNLTSRPAVASTKLLDRNGKLIYEIFADQRRTPITLSSLPQYVWQATLAAEDKDFYKHGGFSLRGITRAFFKTFFGQRLEGGSTITQQLVKKALLSDERTVRRKIREFVLSVAVEALYSKDQILEMYLNQVPYGGTAYGLESAAQTYFGKSATQLDLAESALLAGLPQAPSYYSPFGSYPEAAKDRQQLVLTLMKENDFISEQEFSSASAQTLKYSPPPSIQAPHFSLWVKDQLIKKYTLPVVEEGGLVVTTTLDLDLQNFAQDTVASETAKLLKEKVGNGAALVTRPGTGEILAMVGSRDYFDSEHDGNVNVVLAKRQPGSAIKPINYAIGIEHRLITAATVLSDKPTCFSQPKQKVYCPENYDVQFHGPTQVRFALGNSFNIPAVKALVINGLSNFIATSSAFGINTWQNPDQYGPSLTLGGGEVTMYDLSTAYGVLANLGRRINLNPILEVRDRNGQILDSVKAKEIPSDEISELSPYSYFISHNTYYSIQSPPDMRVISPGTAFIISHILYDNGARSATFGQSSYLNIKGHPEVSVKTGTTNDKRDNWTVGYNPDILTAVWVGNNDNSTMSHVASGVTGASPIWNKITTYALRTLPQHWPAQPVEVTGTLVCSLSGLKAPDAPPAECQPRYEYFLSGTIPPTDSGVRRDIPIFRPTNAPATKKQLTESPDQIEIQNHSVLIDPLNTILCLDCAGGYGEPDAISIDKTGKAIPLPL</sequence>
<dbReference type="GO" id="GO:0009002">
    <property type="term" value="F:serine-type D-Ala-D-Ala carboxypeptidase activity"/>
    <property type="evidence" value="ECO:0007669"/>
    <property type="project" value="UniProtKB-EC"/>
</dbReference>
<evidence type="ECO:0000256" key="4">
    <source>
        <dbReference type="ARBA" id="ARBA00022475"/>
    </source>
</evidence>
<evidence type="ECO:0000313" key="21">
    <source>
        <dbReference type="Proteomes" id="UP000176424"/>
    </source>
</evidence>
<accession>A0A1F4ZWJ3</accession>
<evidence type="ECO:0000256" key="10">
    <source>
        <dbReference type="ARBA" id="ARBA00022960"/>
    </source>
</evidence>
<keyword evidence="17" id="KW-1133">Transmembrane helix</keyword>
<keyword evidence="12 17" id="KW-0472">Membrane</keyword>
<dbReference type="GO" id="GO:0006508">
    <property type="term" value="P:proteolysis"/>
    <property type="evidence" value="ECO:0007669"/>
    <property type="project" value="UniProtKB-KW"/>
</dbReference>
<dbReference type="Pfam" id="PF00905">
    <property type="entry name" value="Transpeptidase"/>
    <property type="match status" value="1"/>
</dbReference>
<dbReference type="GO" id="GO:0008658">
    <property type="term" value="F:penicillin binding"/>
    <property type="evidence" value="ECO:0007669"/>
    <property type="project" value="InterPro"/>
</dbReference>
<comment type="catalytic activity">
    <reaction evidence="15">
        <text>Preferential cleavage: (Ac)2-L-Lys-D-Ala-|-D-Ala. Also transpeptidation of peptidyl-alanyl moieties that are N-acyl substituents of D-alanine.</text>
        <dbReference type="EC" id="3.4.16.4"/>
    </reaction>
</comment>
<evidence type="ECO:0000256" key="16">
    <source>
        <dbReference type="ARBA" id="ARBA00049902"/>
    </source>
</evidence>
<evidence type="ECO:0000256" key="1">
    <source>
        <dbReference type="ARBA" id="ARBA00004236"/>
    </source>
</evidence>
<feature type="domain" description="Glycosyl transferase family 51" evidence="19">
    <location>
        <begin position="86"/>
        <end position="261"/>
    </location>
</feature>
<dbReference type="GO" id="GO:0008360">
    <property type="term" value="P:regulation of cell shape"/>
    <property type="evidence" value="ECO:0007669"/>
    <property type="project" value="UniProtKB-KW"/>
</dbReference>
<dbReference type="FunFam" id="1.10.3810.10:FF:000001">
    <property type="entry name" value="Penicillin-binding protein 1A"/>
    <property type="match status" value="1"/>
</dbReference>
<dbReference type="Gene3D" id="3.40.710.10">
    <property type="entry name" value="DD-peptidase/beta-lactamase superfamily"/>
    <property type="match status" value="1"/>
</dbReference>
<dbReference type="STRING" id="1797263.A2397_03325"/>
<dbReference type="InterPro" id="IPR050396">
    <property type="entry name" value="Glycosyltr_51/Transpeptidase"/>
</dbReference>
<feature type="transmembrane region" description="Helical" evidence="17">
    <location>
        <begin position="42"/>
        <end position="64"/>
    </location>
</feature>
<dbReference type="AlphaFoldDB" id="A0A1F4ZWJ3"/>
<evidence type="ECO:0000256" key="6">
    <source>
        <dbReference type="ARBA" id="ARBA00022670"/>
    </source>
</evidence>
<dbReference type="Pfam" id="PF00912">
    <property type="entry name" value="Transgly"/>
    <property type="match status" value="1"/>
</dbReference>
<dbReference type="EMBL" id="MEXR01000010">
    <property type="protein sequence ID" value="OGD10216.1"/>
    <property type="molecule type" value="Genomic_DNA"/>
</dbReference>
<dbReference type="GO" id="GO:0009252">
    <property type="term" value="P:peptidoglycan biosynthetic process"/>
    <property type="evidence" value="ECO:0007669"/>
    <property type="project" value="UniProtKB-KW"/>
</dbReference>
<comment type="catalytic activity">
    <reaction evidence="16">
        <text>[GlcNAc-(1-&gt;4)-Mur2Ac(oyl-L-Ala-gamma-D-Glu-L-Lys-D-Ala-D-Ala)](n)-di-trans,octa-cis-undecaprenyl diphosphate + beta-D-GlcNAc-(1-&gt;4)-Mur2Ac(oyl-L-Ala-gamma-D-Glu-L-Lys-D-Ala-D-Ala)-di-trans,octa-cis-undecaprenyl diphosphate = [GlcNAc-(1-&gt;4)-Mur2Ac(oyl-L-Ala-gamma-D-Glu-L-Lys-D-Ala-D-Ala)](n+1)-di-trans,octa-cis-undecaprenyl diphosphate + di-trans,octa-cis-undecaprenyl diphosphate + H(+)</text>
        <dbReference type="Rhea" id="RHEA:23708"/>
        <dbReference type="Rhea" id="RHEA-COMP:9602"/>
        <dbReference type="Rhea" id="RHEA-COMP:9603"/>
        <dbReference type="ChEBI" id="CHEBI:15378"/>
        <dbReference type="ChEBI" id="CHEBI:58405"/>
        <dbReference type="ChEBI" id="CHEBI:60033"/>
        <dbReference type="ChEBI" id="CHEBI:78435"/>
        <dbReference type="EC" id="2.4.99.28"/>
    </reaction>
</comment>
<keyword evidence="6" id="KW-0645">Protease</keyword>
<gene>
    <name evidence="20" type="ORF">A2397_03325</name>
</gene>
<name>A0A1F4ZWJ3_9BACT</name>
<keyword evidence="17" id="KW-0812">Transmembrane</keyword>
<keyword evidence="5" id="KW-0121">Carboxypeptidase</keyword>
<evidence type="ECO:0000259" key="18">
    <source>
        <dbReference type="Pfam" id="PF00905"/>
    </source>
</evidence>
<evidence type="ECO:0000259" key="19">
    <source>
        <dbReference type="Pfam" id="PF00912"/>
    </source>
</evidence>
<dbReference type="SUPFAM" id="SSF53955">
    <property type="entry name" value="Lysozyme-like"/>
    <property type="match status" value="1"/>
</dbReference>
<evidence type="ECO:0000256" key="3">
    <source>
        <dbReference type="ARBA" id="ARBA00007739"/>
    </source>
</evidence>
<proteinExistence type="inferred from homology"/>
<keyword evidence="8" id="KW-0808">Transferase</keyword>
<protein>
    <submittedName>
        <fullName evidence="20">Uncharacterized protein</fullName>
    </submittedName>
</protein>
<dbReference type="SUPFAM" id="SSF56601">
    <property type="entry name" value="beta-lactamase/transpeptidase-like"/>
    <property type="match status" value="1"/>
</dbReference>
<dbReference type="GO" id="GO:0008955">
    <property type="term" value="F:peptidoglycan glycosyltransferase activity"/>
    <property type="evidence" value="ECO:0007669"/>
    <property type="project" value="UniProtKB-EC"/>
</dbReference>
<dbReference type="InterPro" id="IPR036950">
    <property type="entry name" value="PBP_transglycosylase"/>
</dbReference>
<evidence type="ECO:0000256" key="2">
    <source>
        <dbReference type="ARBA" id="ARBA00007090"/>
    </source>
</evidence>
<comment type="caution">
    <text evidence="20">The sequence shown here is derived from an EMBL/GenBank/DDBJ whole genome shotgun (WGS) entry which is preliminary data.</text>
</comment>
<evidence type="ECO:0000256" key="15">
    <source>
        <dbReference type="ARBA" id="ARBA00034000"/>
    </source>
</evidence>